<proteinExistence type="predicted"/>
<name>A0A1B9J3H9_9TREE</name>
<feature type="chain" id="PRO_5008629130" evidence="1">
    <location>
        <begin position="19"/>
        <end position="133"/>
    </location>
</feature>
<feature type="signal peptide" evidence="1">
    <location>
        <begin position="1"/>
        <end position="18"/>
    </location>
</feature>
<dbReference type="EMBL" id="KI669459">
    <property type="protein sequence ID" value="OCF62325.1"/>
    <property type="molecule type" value="Genomic_DNA"/>
</dbReference>
<dbReference type="Proteomes" id="UP000092583">
    <property type="component" value="Unassembled WGS sequence"/>
</dbReference>
<dbReference type="OrthoDB" id="2566935at2759"/>
<reference evidence="3" key="2">
    <citation type="submission" date="2013-12" db="EMBL/GenBank/DDBJ databases">
        <title>Evolution of pathogenesis and genome organization in the Tremellales.</title>
        <authorList>
            <person name="Cuomo C."/>
            <person name="Litvintseva A."/>
            <person name="Heitman J."/>
            <person name="Chen Y."/>
            <person name="Sun S."/>
            <person name="Springer D."/>
            <person name="Dromer F."/>
            <person name="Young S."/>
            <person name="Zeng Q."/>
            <person name="Chapman S."/>
            <person name="Gujja S."/>
            <person name="Saif S."/>
            <person name="Birren B."/>
        </authorList>
    </citation>
    <scope>NUCLEOTIDE SEQUENCE [LARGE SCALE GENOMIC DNA]</scope>
    <source>
        <strain evidence="3">CBS 10435</strain>
    </source>
</reference>
<evidence type="ECO:0000313" key="3">
    <source>
        <dbReference type="Proteomes" id="UP000092583"/>
    </source>
</evidence>
<protein>
    <submittedName>
        <fullName evidence="2">Uncharacterized protein</fullName>
    </submittedName>
</protein>
<reference evidence="2 3" key="1">
    <citation type="submission" date="2013-07" db="EMBL/GenBank/DDBJ databases">
        <title>The Genome Sequence of Kwoniella mangroviensis CBS10435.</title>
        <authorList>
            <consortium name="The Broad Institute Genome Sequencing Platform"/>
            <person name="Cuomo C."/>
            <person name="Litvintseva A."/>
            <person name="Chen Y."/>
            <person name="Heitman J."/>
            <person name="Sun S."/>
            <person name="Springer D."/>
            <person name="Dromer F."/>
            <person name="Young S.K."/>
            <person name="Zeng Q."/>
            <person name="Gargeya S."/>
            <person name="Fitzgerald M."/>
            <person name="Abouelleil A."/>
            <person name="Alvarado L."/>
            <person name="Berlin A.M."/>
            <person name="Chapman S.B."/>
            <person name="Dewar J."/>
            <person name="Goldberg J."/>
            <person name="Griggs A."/>
            <person name="Gujja S."/>
            <person name="Hansen M."/>
            <person name="Howarth C."/>
            <person name="Imamovic A."/>
            <person name="Larimer J."/>
            <person name="McCowan C."/>
            <person name="Murphy C."/>
            <person name="Pearson M."/>
            <person name="Priest M."/>
            <person name="Roberts A."/>
            <person name="Saif S."/>
            <person name="Shea T."/>
            <person name="Sykes S."/>
            <person name="Wortman J."/>
            <person name="Nusbaum C."/>
            <person name="Birren B."/>
        </authorList>
    </citation>
    <scope>NUCLEOTIDE SEQUENCE [LARGE SCALE GENOMIC DNA]</scope>
    <source>
        <strain evidence="2 3">CBS 10435</strain>
    </source>
</reference>
<organism evidence="2 3">
    <name type="scientific">Kwoniella mangroviensis CBS 10435</name>
    <dbReference type="NCBI Taxonomy" id="1331196"/>
    <lineage>
        <taxon>Eukaryota</taxon>
        <taxon>Fungi</taxon>
        <taxon>Dikarya</taxon>
        <taxon>Basidiomycota</taxon>
        <taxon>Agaricomycotina</taxon>
        <taxon>Tremellomycetes</taxon>
        <taxon>Tremellales</taxon>
        <taxon>Cryptococcaceae</taxon>
        <taxon>Kwoniella</taxon>
    </lineage>
</organism>
<evidence type="ECO:0000313" key="2">
    <source>
        <dbReference type="EMBL" id="OCF62325.1"/>
    </source>
</evidence>
<accession>A0A1B9J3H9</accession>
<sequence>MFFLYPLAVLLLSLFVAAAPINPSSSKRLPEFEPVRFLNHFGTSIPADSKITLEWQGGSGRGFDVYYIPQWPEQTDYYPVELVSGTTDTEFTWQTPKKDDYPKGTTFILGVNDVVTSLSSDWYDVTGLLNFAH</sequence>
<gene>
    <name evidence="2" type="ORF">L486_01993</name>
</gene>
<evidence type="ECO:0000256" key="1">
    <source>
        <dbReference type="SAM" id="SignalP"/>
    </source>
</evidence>
<keyword evidence="3" id="KW-1185">Reference proteome</keyword>
<keyword evidence="1" id="KW-0732">Signal</keyword>
<dbReference type="AlphaFoldDB" id="A0A1B9J3H9"/>